<proteinExistence type="predicted"/>
<dbReference type="GO" id="GO:0003677">
    <property type="term" value="F:DNA binding"/>
    <property type="evidence" value="ECO:0007669"/>
    <property type="project" value="UniProtKB-KW"/>
</dbReference>
<evidence type="ECO:0000256" key="1">
    <source>
        <dbReference type="SAM" id="MobiDB-lite"/>
    </source>
</evidence>
<gene>
    <name evidence="2" type="ORF">SAMN05443248_1385</name>
</gene>
<dbReference type="AlphaFoldDB" id="A0A1M5JFC0"/>
<protein>
    <submittedName>
        <fullName evidence="2">Uncharacterized conserved protein YcaQ, contains winged helix DNA-binding domain</fullName>
    </submittedName>
</protein>
<organism evidence="2 3">
    <name type="scientific">Bradyrhizobium erythrophlei</name>
    <dbReference type="NCBI Taxonomy" id="1437360"/>
    <lineage>
        <taxon>Bacteria</taxon>
        <taxon>Pseudomonadati</taxon>
        <taxon>Pseudomonadota</taxon>
        <taxon>Alphaproteobacteria</taxon>
        <taxon>Hyphomicrobiales</taxon>
        <taxon>Nitrobacteraceae</taxon>
        <taxon>Bradyrhizobium</taxon>
    </lineage>
</organism>
<evidence type="ECO:0000313" key="2">
    <source>
        <dbReference type="EMBL" id="SHG39228.1"/>
    </source>
</evidence>
<accession>A0A1M5JFC0</accession>
<dbReference type="Proteomes" id="UP000189796">
    <property type="component" value="Chromosome I"/>
</dbReference>
<name>A0A1M5JFC0_9BRAD</name>
<dbReference type="PANTHER" id="PTHR30528:SF0">
    <property type="entry name" value="CYTOPLASMIC PROTEIN"/>
    <property type="match status" value="1"/>
</dbReference>
<keyword evidence="2" id="KW-0238">DNA-binding</keyword>
<dbReference type="InterPro" id="IPR009351">
    <property type="entry name" value="AlkZ-like"/>
</dbReference>
<dbReference type="EMBL" id="LT670817">
    <property type="protein sequence ID" value="SHG39228.1"/>
    <property type="molecule type" value="Genomic_DNA"/>
</dbReference>
<evidence type="ECO:0000313" key="3">
    <source>
        <dbReference type="Proteomes" id="UP000189796"/>
    </source>
</evidence>
<dbReference type="PANTHER" id="PTHR30528">
    <property type="entry name" value="CYTOPLASMIC PROTEIN"/>
    <property type="match status" value="1"/>
</dbReference>
<feature type="compositionally biased region" description="Basic residues" evidence="1">
    <location>
        <begin position="529"/>
        <end position="607"/>
    </location>
</feature>
<feature type="region of interest" description="Disordered" evidence="1">
    <location>
        <begin position="528"/>
        <end position="607"/>
    </location>
</feature>
<reference evidence="2 3" key="1">
    <citation type="submission" date="2016-11" db="EMBL/GenBank/DDBJ databases">
        <authorList>
            <person name="Jaros S."/>
            <person name="Januszkiewicz K."/>
            <person name="Wedrychowicz H."/>
        </authorList>
    </citation>
    <scope>NUCLEOTIDE SEQUENCE [LARGE SCALE GENOMIC DNA]</scope>
    <source>
        <strain evidence="2 3">GAS138</strain>
    </source>
</reference>
<sequence>MSLLVHSPVGFKPNGEGERRRICQVAHFPKSVARDIGESRYIAASMPRTNTLHPLTTSQGRHIWLRAQRLDTSEPFGEGPQATAAAVEHLGYVQIDTINVIERSHHHILWTRIPNYRRADLRQAQSVDKSVFEYWTHALSYVPVKDLRFFMPAMKLHRREGHKWLSSVTPVDLRKVMRLIRRDGALTIRDIDDDVLVDKQHLWASRKPSKRALQLAFYQGLLTISERNGMLKTYELMARHFGWDTSPNQPPKPASAREVNSYLLDRALRAQGLVSLDSICHLAAPSKAAIRRLIEPRVRAGELVPVALEGAGKQEHWARPQTMESAGGAASELVHILSPFDPLIIQRKRTRLFFDYDHRFEAYVPKEKRVFGYFALPVLAGEDIVAALDLKTDRKSRKLLLQKWSWVGVGARRGARKDLKRRIEEELHRFERFQLAGDGNQPASPQLARDNQSLEGVMDNDKSILEKIADTVKDIATLASDAASHALKAEEPPLKAGEQPAVAYMPLAGDALVSDPMMMVPPIAVAPAPRRKRAVPKRAAKKASKKAAKKVAKKSASKAARKSVAKKSVAKKSAAKKTRKAAKKSAKKASKKSAKKVAKKARRGKRG</sequence>
<dbReference type="Pfam" id="PF06224">
    <property type="entry name" value="AlkZ-like"/>
    <property type="match status" value="1"/>
</dbReference>